<comment type="similarity">
    <text evidence="5">Belongs to the FlgI family.</text>
</comment>
<evidence type="ECO:0000256" key="4">
    <source>
        <dbReference type="ARBA" id="ARBA00023143"/>
    </source>
</evidence>
<gene>
    <name evidence="5" type="primary">flgI</name>
    <name evidence="6" type="ORF">A4H02_04055</name>
</gene>
<accession>A0A1E3G3L1</accession>
<dbReference type="EMBL" id="LWAF01000004">
    <property type="protein sequence ID" value="ODN30789.1"/>
    <property type="molecule type" value="Genomic_DNA"/>
</dbReference>
<keyword evidence="7" id="KW-1185">Reference proteome</keyword>
<comment type="function">
    <text evidence="1 5">Assembles around the rod to form the L-ring and probably protects the motor/basal body from shearing forces during rotation.</text>
</comment>
<dbReference type="GO" id="GO:0009428">
    <property type="term" value="C:bacterial-type flagellum basal body, distal rod, P ring"/>
    <property type="evidence" value="ECO:0007669"/>
    <property type="project" value="InterPro"/>
</dbReference>
<proteinExistence type="inferred from homology"/>
<reference evidence="7" key="1">
    <citation type="submission" date="2016-04" db="EMBL/GenBank/DDBJ databases">
        <title>The genome sequence project of a novel Fervidobacterium isolate from a hot spring in Thailand.</title>
        <authorList>
            <person name="Gonzalez J.M."/>
            <person name="Cuecas A."/>
            <person name="Kanoksilapatham W."/>
        </authorList>
    </citation>
    <scope>NUCLEOTIDE SEQUENCE [LARGE SCALE GENOMIC DNA]</scope>
    <source>
        <strain evidence="7">FC2004</strain>
    </source>
</reference>
<dbReference type="AlphaFoldDB" id="A0A1E3G3L1"/>
<dbReference type="InterPro" id="IPR001782">
    <property type="entry name" value="Flag_FlgI"/>
</dbReference>
<organism evidence="6 7">
    <name type="scientific">Fervidobacterium thailandense</name>
    <dbReference type="NCBI Taxonomy" id="1008305"/>
    <lineage>
        <taxon>Bacteria</taxon>
        <taxon>Thermotogati</taxon>
        <taxon>Thermotogota</taxon>
        <taxon>Thermotogae</taxon>
        <taxon>Thermotogales</taxon>
        <taxon>Fervidobacteriaceae</taxon>
        <taxon>Fervidobacterium</taxon>
    </lineage>
</organism>
<evidence type="ECO:0000313" key="6">
    <source>
        <dbReference type="EMBL" id="ODN30789.1"/>
    </source>
</evidence>
<keyword evidence="4 5" id="KW-0975">Bacterial flagellum</keyword>
<dbReference type="Pfam" id="PF02119">
    <property type="entry name" value="FlgI"/>
    <property type="match status" value="2"/>
</dbReference>
<comment type="caution">
    <text evidence="6">The sequence shown here is derived from an EMBL/GenBank/DDBJ whole genome shotgun (WGS) entry which is preliminary data.</text>
</comment>
<evidence type="ECO:0000256" key="1">
    <source>
        <dbReference type="ARBA" id="ARBA00002591"/>
    </source>
</evidence>
<keyword evidence="6" id="KW-0966">Cell projection</keyword>
<evidence type="ECO:0000256" key="5">
    <source>
        <dbReference type="HAMAP-Rule" id="MF_00416"/>
    </source>
</evidence>
<keyword evidence="6" id="KW-0969">Cilium</keyword>
<dbReference type="HAMAP" id="MF_00416">
    <property type="entry name" value="FlgI"/>
    <property type="match status" value="1"/>
</dbReference>
<dbReference type="GO" id="GO:0030288">
    <property type="term" value="C:outer membrane-bounded periplasmic space"/>
    <property type="evidence" value="ECO:0007669"/>
    <property type="project" value="InterPro"/>
</dbReference>
<comment type="subunit">
    <text evidence="5">The basal body constitutes a major portion of the flagellar organelle and consists of four rings (L,P,S, and M) mounted on a central rod.</text>
</comment>
<dbReference type="GO" id="GO:0071973">
    <property type="term" value="P:bacterial-type flagellum-dependent cell motility"/>
    <property type="evidence" value="ECO:0007669"/>
    <property type="project" value="InterPro"/>
</dbReference>
<dbReference type="Proteomes" id="UP000094570">
    <property type="component" value="Unassembled WGS sequence"/>
</dbReference>
<dbReference type="NCBIfam" id="NF003676">
    <property type="entry name" value="PRK05303.1"/>
    <property type="match status" value="1"/>
</dbReference>
<name>A0A1E3G3L1_9BACT</name>
<dbReference type="PANTHER" id="PTHR30381:SF0">
    <property type="entry name" value="FLAGELLAR P-RING PROTEIN"/>
    <property type="match status" value="1"/>
</dbReference>
<evidence type="ECO:0000313" key="7">
    <source>
        <dbReference type="Proteomes" id="UP000094570"/>
    </source>
</evidence>
<dbReference type="STRING" id="1008305.A4H02_04055"/>
<dbReference type="PRINTS" id="PR01010">
    <property type="entry name" value="FLGPRINGFLGI"/>
</dbReference>
<protein>
    <recommendedName>
        <fullName evidence="5">Flagellar P-ring protein</fullName>
    </recommendedName>
    <alternativeName>
        <fullName evidence="5">Basal body P-ring protein</fullName>
    </alternativeName>
</protein>
<dbReference type="RefSeq" id="WP_069292968.1">
    <property type="nucleotide sequence ID" value="NZ_CP140110.1"/>
</dbReference>
<keyword evidence="3" id="KW-0732">Signal</keyword>
<dbReference type="GO" id="GO:0005198">
    <property type="term" value="F:structural molecule activity"/>
    <property type="evidence" value="ECO:0007669"/>
    <property type="project" value="InterPro"/>
</dbReference>
<sequence>MRKLTYILLILLTVLTVTYGLSVNVRIKDIAKFRGARDNQLFGVGLVVGLNGTGDSGTLNSTLISNMLKNFGVNVDPNLLKTRNAALVMVVADIPPYYKPGMRLDVQVASINDAKSLRNGILLQTPLYGADGNVYAVAQGPISVGGEDVKDSANLQKRFPVVGYIPNGALIEREIPMNVLDSNSVTLLLNRPDFTTAARTALAINQKFGVTLAKAIDASSIKVNVPSAFSDDVIAFLALLEEIEVPVDTPAQVVINERTGTVVFGGDVKIADFVLSYGNFVVVIQNGKINDQQATIGNLITALKSLGAKPQDIIAIIQELHKAGVIFAQLRIM</sequence>
<dbReference type="PANTHER" id="PTHR30381">
    <property type="entry name" value="FLAGELLAR P-RING PERIPLASMIC PROTEIN FLGI"/>
    <property type="match status" value="1"/>
</dbReference>
<evidence type="ECO:0000256" key="3">
    <source>
        <dbReference type="ARBA" id="ARBA00022729"/>
    </source>
</evidence>
<keyword evidence="6" id="KW-0282">Flagellum</keyword>
<comment type="subcellular location">
    <subcellularLocation>
        <location evidence="2 5">Bacterial flagellum basal body</location>
    </subcellularLocation>
</comment>
<evidence type="ECO:0000256" key="2">
    <source>
        <dbReference type="ARBA" id="ARBA00004117"/>
    </source>
</evidence>